<evidence type="ECO:0000256" key="5">
    <source>
        <dbReference type="ARBA" id="ARBA00023141"/>
    </source>
</evidence>
<evidence type="ECO:0000313" key="12">
    <source>
        <dbReference type="EMBL" id="KPL70132.1"/>
    </source>
</evidence>
<dbReference type="PROSITE" id="PS51671">
    <property type="entry name" value="ACT"/>
    <property type="match status" value="1"/>
</dbReference>
<evidence type="ECO:0000256" key="1">
    <source>
        <dbReference type="ARBA" id="ARBA00004741"/>
    </source>
</evidence>
<keyword evidence="13" id="KW-1185">Reference proteome</keyword>
<dbReference type="NCBIfam" id="NF008865">
    <property type="entry name" value="PRK11898.1"/>
    <property type="match status" value="1"/>
</dbReference>
<keyword evidence="6" id="KW-0584">Phenylalanine biosynthesis</keyword>
<evidence type="ECO:0000256" key="6">
    <source>
        <dbReference type="ARBA" id="ARBA00023222"/>
    </source>
</evidence>
<dbReference type="InterPro" id="IPR008242">
    <property type="entry name" value="Chor_mutase/pphenate_deHydtase"/>
</dbReference>
<evidence type="ECO:0000256" key="9">
    <source>
        <dbReference type="PIRSR" id="PIRSR001500-2"/>
    </source>
</evidence>
<evidence type="ECO:0000256" key="4">
    <source>
        <dbReference type="ARBA" id="ARBA00022605"/>
    </source>
</evidence>
<evidence type="ECO:0000313" key="13">
    <source>
        <dbReference type="Proteomes" id="UP000050417"/>
    </source>
</evidence>
<evidence type="ECO:0000256" key="7">
    <source>
        <dbReference type="ARBA" id="ARBA00023239"/>
    </source>
</evidence>
<dbReference type="PROSITE" id="PS00857">
    <property type="entry name" value="PREPHENATE_DEHYDR_1"/>
    <property type="match status" value="1"/>
</dbReference>
<dbReference type="PATRIC" id="fig|1134406.4.peg.3122"/>
<sequence>MKTDLPIIAFQGEHGAFSEAAAFASFGDQITTLPCESFEEVFLAVTSGRADQGLIPIENSQAGSIHQNYDLLLKYNLFITGEHDHKIEHCLIAFPDTERSALTQVISHPQALAQCAGYLSRLPGVKVTAVYDTAGSVKMLKESGDRRMAAIASQRAAELYEMRILDHGIQDSQHNYTRFLRIHPQPVSPQENAKTSLVFSLNHQPGSLYTALSVFARRGINLLKIESRPWVGKMWEYLFYIDFEGAASQPQIAAALAELQEMAPLFRLLGSYPRSKTQLTGASE</sequence>
<proteinExistence type="predicted"/>
<feature type="domain" description="Prephenate dehydratase" evidence="10">
    <location>
        <begin position="7"/>
        <end position="184"/>
    </location>
</feature>
<keyword evidence="5" id="KW-0057">Aromatic amino acid biosynthesis</keyword>
<gene>
    <name evidence="12" type="ORF">ADN00_19045</name>
</gene>
<dbReference type="EMBL" id="LGCL01000045">
    <property type="protein sequence ID" value="KPL70132.1"/>
    <property type="molecule type" value="Genomic_DNA"/>
</dbReference>
<evidence type="ECO:0000259" key="10">
    <source>
        <dbReference type="PROSITE" id="PS51171"/>
    </source>
</evidence>
<dbReference type="PANTHER" id="PTHR21022">
    <property type="entry name" value="PREPHENATE DEHYDRATASE P PROTEIN"/>
    <property type="match status" value="1"/>
</dbReference>
<feature type="site" description="Essential for prephenate dehydratase activity" evidence="9">
    <location>
        <position position="177"/>
    </location>
</feature>
<reference evidence="12 13" key="1">
    <citation type="submission" date="2015-07" db="EMBL/GenBank/DDBJ databases">
        <title>Genome sequence of Ornatilinea apprima DSM 23815.</title>
        <authorList>
            <person name="Hemp J."/>
            <person name="Ward L.M."/>
            <person name="Pace L.A."/>
            <person name="Fischer W.W."/>
        </authorList>
    </citation>
    <scope>NUCLEOTIDE SEQUENCE [LARGE SCALE GENOMIC DNA]</scope>
    <source>
        <strain evidence="12 13">P3M-1</strain>
    </source>
</reference>
<dbReference type="InterPro" id="IPR045865">
    <property type="entry name" value="ACT-like_dom_sf"/>
</dbReference>
<name>A0A0P6X5E6_9CHLR</name>
<keyword evidence="4" id="KW-0028">Amino-acid biosynthesis</keyword>
<dbReference type="SUPFAM" id="SSF55021">
    <property type="entry name" value="ACT-like"/>
    <property type="match status" value="1"/>
</dbReference>
<dbReference type="Pfam" id="PF01842">
    <property type="entry name" value="ACT"/>
    <property type="match status" value="1"/>
</dbReference>
<feature type="domain" description="ACT" evidence="11">
    <location>
        <begin position="196"/>
        <end position="273"/>
    </location>
</feature>
<dbReference type="InterPro" id="IPR001086">
    <property type="entry name" value="Preph_deHydtase"/>
</dbReference>
<comment type="pathway">
    <text evidence="1">Amino-acid biosynthesis; L-phenylalanine biosynthesis; phenylpyruvate from prephenate: step 1/1.</text>
</comment>
<dbReference type="RefSeq" id="WP_075064625.1">
    <property type="nucleotide sequence ID" value="NZ_LGCL01000045.1"/>
</dbReference>
<dbReference type="Pfam" id="PF00800">
    <property type="entry name" value="PDT"/>
    <property type="match status" value="1"/>
</dbReference>
<dbReference type="Gene3D" id="3.30.70.260">
    <property type="match status" value="1"/>
</dbReference>
<dbReference type="Proteomes" id="UP000050417">
    <property type="component" value="Unassembled WGS sequence"/>
</dbReference>
<dbReference type="EC" id="4.2.1.51" evidence="2"/>
<comment type="catalytic activity">
    <reaction evidence="8">
        <text>prephenate + H(+) = 3-phenylpyruvate + CO2 + H2O</text>
        <dbReference type="Rhea" id="RHEA:21648"/>
        <dbReference type="ChEBI" id="CHEBI:15377"/>
        <dbReference type="ChEBI" id="CHEBI:15378"/>
        <dbReference type="ChEBI" id="CHEBI:16526"/>
        <dbReference type="ChEBI" id="CHEBI:18005"/>
        <dbReference type="ChEBI" id="CHEBI:29934"/>
        <dbReference type="EC" id="4.2.1.51"/>
    </reaction>
</comment>
<comment type="caution">
    <text evidence="12">The sequence shown here is derived from an EMBL/GenBank/DDBJ whole genome shotgun (WGS) entry which is preliminary data.</text>
</comment>
<dbReference type="Gene3D" id="3.40.190.10">
    <property type="entry name" value="Periplasmic binding protein-like II"/>
    <property type="match status" value="2"/>
</dbReference>
<dbReference type="UniPathway" id="UPA00121">
    <property type="reaction ID" value="UER00345"/>
</dbReference>
<dbReference type="PIRSF" id="PIRSF001500">
    <property type="entry name" value="Chor_mut_pdt_Ppr"/>
    <property type="match status" value="1"/>
</dbReference>
<dbReference type="CDD" id="cd04905">
    <property type="entry name" value="ACT_CM-PDT"/>
    <property type="match status" value="1"/>
</dbReference>
<dbReference type="GO" id="GO:0005737">
    <property type="term" value="C:cytoplasm"/>
    <property type="evidence" value="ECO:0007669"/>
    <property type="project" value="TreeGrafter"/>
</dbReference>
<dbReference type="InterPro" id="IPR018528">
    <property type="entry name" value="Preph_deHydtase_CS"/>
</dbReference>
<dbReference type="SUPFAM" id="SSF53850">
    <property type="entry name" value="Periplasmic binding protein-like II"/>
    <property type="match status" value="1"/>
</dbReference>
<dbReference type="FunFam" id="3.30.70.260:FF:000012">
    <property type="entry name" value="Prephenate dehydratase"/>
    <property type="match status" value="1"/>
</dbReference>
<dbReference type="STRING" id="1134406.ADN00_19045"/>
<evidence type="ECO:0000256" key="3">
    <source>
        <dbReference type="ARBA" id="ARBA00021872"/>
    </source>
</evidence>
<dbReference type="PANTHER" id="PTHR21022:SF19">
    <property type="entry name" value="PREPHENATE DEHYDRATASE-RELATED"/>
    <property type="match status" value="1"/>
</dbReference>
<dbReference type="GO" id="GO:0004664">
    <property type="term" value="F:prephenate dehydratase activity"/>
    <property type="evidence" value="ECO:0007669"/>
    <property type="project" value="UniProtKB-EC"/>
</dbReference>
<organism evidence="12 13">
    <name type="scientific">Ornatilinea apprima</name>
    <dbReference type="NCBI Taxonomy" id="1134406"/>
    <lineage>
        <taxon>Bacteria</taxon>
        <taxon>Bacillati</taxon>
        <taxon>Chloroflexota</taxon>
        <taxon>Anaerolineae</taxon>
        <taxon>Anaerolineales</taxon>
        <taxon>Anaerolineaceae</taxon>
        <taxon>Ornatilinea</taxon>
    </lineage>
</organism>
<evidence type="ECO:0000259" key="11">
    <source>
        <dbReference type="PROSITE" id="PS51671"/>
    </source>
</evidence>
<dbReference type="InterPro" id="IPR002912">
    <property type="entry name" value="ACT_dom"/>
</dbReference>
<protein>
    <recommendedName>
        <fullName evidence="3">Prephenate dehydratase</fullName>
        <ecNumber evidence="2">4.2.1.51</ecNumber>
    </recommendedName>
</protein>
<evidence type="ECO:0000256" key="2">
    <source>
        <dbReference type="ARBA" id="ARBA00013147"/>
    </source>
</evidence>
<dbReference type="AlphaFoldDB" id="A0A0P6X5E6"/>
<keyword evidence="7" id="KW-0456">Lyase</keyword>
<dbReference type="CDD" id="cd13631">
    <property type="entry name" value="PBP2_Ct-PDT_like"/>
    <property type="match status" value="1"/>
</dbReference>
<evidence type="ECO:0000256" key="8">
    <source>
        <dbReference type="ARBA" id="ARBA00047848"/>
    </source>
</evidence>
<dbReference type="GO" id="GO:0009094">
    <property type="term" value="P:L-phenylalanine biosynthetic process"/>
    <property type="evidence" value="ECO:0007669"/>
    <property type="project" value="UniProtKB-UniPathway"/>
</dbReference>
<accession>A0A0P6X5E6</accession>
<dbReference type="PROSITE" id="PS51171">
    <property type="entry name" value="PREPHENATE_DEHYDR_3"/>
    <property type="match status" value="1"/>
</dbReference>